<dbReference type="SUPFAM" id="SSF55681">
    <property type="entry name" value="Class II aaRS and biotin synthetases"/>
    <property type="match status" value="1"/>
</dbReference>
<protein>
    <recommendedName>
        <fullName evidence="13">Threonine--tRNA ligase</fullName>
        <ecNumber evidence="13">6.1.1.3</ecNumber>
    </recommendedName>
    <alternativeName>
        <fullName evidence="13">Threonyl-tRNA synthetase</fullName>
        <shortName evidence="13">ThrRS</shortName>
    </alternativeName>
</protein>
<dbReference type="Pfam" id="PF07973">
    <property type="entry name" value="tRNA_SAD"/>
    <property type="match status" value="1"/>
</dbReference>
<dbReference type="HAMAP" id="MF_00184">
    <property type="entry name" value="Thr_tRNA_synth"/>
    <property type="match status" value="1"/>
</dbReference>
<feature type="binding site" evidence="13">
    <location>
        <position position="448"/>
    </location>
    <ligand>
        <name>Zn(2+)</name>
        <dbReference type="ChEBI" id="CHEBI:29105"/>
        <note>catalytic</note>
    </ligand>
</feature>
<dbReference type="PANTHER" id="PTHR11451">
    <property type="entry name" value="THREONINE-TRNA LIGASE"/>
    <property type="match status" value="1"/>
</dbReference>
<keyword evidence="3 13" id="KW-0820">tRNA-binding</keyword>
<dbReference type="GO" id="GO:0005737">
    <property type="term" value="C:cytoplasm"/>
    <property type="evidence" value="ECO:0007669"/>
    <property type="project" value="UniProtKB-SubCell"/>
</dbReference>
<dbReference type="PRINTS" id="PR01047">
    <property type="entry name" value="TRNASYNTHTHR"/>
</dbReference>
<evidence type="ECO:0000256" key="5">
    <source>
        <dbReference type="ARBA" id="ARBA00022723"/>
    </source>
</evidence>
<proteinExistence type="inferred from homology"/>
<dbReference type="EMBL" id="MHCS01000025">
    <property type="protein sequence ID" value="OGY26313.1"/>
    <property type="molecule type" value="Genomic_DNA"/>
</dbReference>
<dbReference type="InterPro" id="IPR002320">
    <property type="entry name" value="Thr-tRNA-ligase_IIa"/>
</dbReference>
<dbReference type="Pfam" id="PF03129">
    <property type="entry name" value="HGTP_anticodon"/>
    <property type="match status" value="1"/>
</dbReference>
<keyword evidence="5 13" id="KW-0479">Metal-binding</keyword>
<dbReference type="InterPro" id="IPR045864">
    <property type="entry name" value="aa-tRNA-synth_II/BPL/LPL"/>
</dbReference>
<dbReference type="InterPro" id="IPR006195">
    <property type="entry name" value="aa-tRNA-synth_II"/>
</dbReference>
<dbReference type="Pfam" id="PF00587">
    <property type="entry name" value="tRNA-synt_2b"/>
    <property type="match status" value="1"/>
</dbReference>
<evidence type="ECO:0000256" key="1">
    <source>
        <dbReference type="ARBA" id="ARBA00008226"/>
    </source>
</evidence>
<evidence type="ECO:0000259" key="15">
    <source>
        <dbReference type="PROSITE" id="PS50862"/>
    </source>
</evidence>
<dbReference type="CDD" id="cd00771">
    <property type="entry name" value="ThrRS_core"/>
    <property type="match status" value="1"/>
</dbReference>
<gene>
    <name evidence="13" type="primary">thrS</name>
    <name evidence="16" type="ORF">A2Z11_01155</name>
</gene>
<dbReference type="InterPro" id="IPR002314">
    <property type="entry name" value="aa-tRNA-synt_IIb"/>
</dbReference>
<dbReference type="FunFam" id="3.40.50.800:FF:000001">
    <property type="entry name" value="Threonine--tRNA ligase"/>
    <property type="match status" value="1"/>
</dbReference>
<dbReference type="GO" id="GO:0000049">
    <property type="term" value="F:tRNA binding"/>
    <property type="evidence" value="ECO:0007669"/>
    <property type="project" value="UniProtKB-KW"/>
</dbReference>
<dbReference type="InterPro" id="IPR018163">
    <property type="entry name" value="Thr/Ala-tRNA-synth_IIc_edit"/>
</dbReference>
<dbReference type="InterPro" id="IPR033728">
    <property type="entry name" value="ThrRS_core"/>
</dbReference>
<accession>A0A1G1WF39</accession>
<dbReference type="Gene3D" id="3.40.50.800">
    <property type="entry name" value="Anticodon-binding domain"/>
    <property type="match status" value="1"/>
</dbReference>
<keyword evidence="10 13" id="KW-0648">Protein biosynthesis</keyword>
<name>A0A1G1WF39_9BACT</name>
<evidence type="ECO:0000313" key="16">
    <source>
        <dbReference type="EMBL" id="OGY26313.1"/>
    </source>
</evidence>
<feature type="coiled-coil region" evidence="14">
    <location>
        <begin position="47"/>
        <end position="84"/>
    </location>
</feature>
<keyword evidence="6 13" id="KW-0547">Nucleotide-binding</keyword>
<dbReference type="FunFam" id="3.30.980.10:FF:000005">
    <property type="entry name" value="Threonyl-tRNA synthetase, mitochondrial"/>
    <property type="match status" value="1"/>
</dbReference>
<feature type="domain" description="Aminoacyl-transfer RNA synthetases class-II family profile" evidence="15">
    <location>
        <begin position="204"/>
        <end position="471"/>
    </location>
</feature>
<evidence type="ECO:0000256" key="10">
    <source>
        <dbReference type="ARBA" id="ARBA00022917"/>
    </source>
</evidence>
<dbReference type="Gene3D" id="3.30.980.10">
    <property type="entry name" value="Threonyl-trna Synthetase, Chain A, domain 2"/>
    <property type="match status" value="1"/>
</dbReference>
<keyword evidence="2 13" id="KW-0963">Cytoplasm</keyword>
<evidence type="ECO:0000256" key="2">
    <source>
        <dbReference type="ARBA" id="ARBA00022490"/>
    </source>
</evidence>
<dbReference type="SUPFAM" id="SSF52954">
    <property type="entry name" value="Class II aaRS ABD-related"/>
    <property type="match status" value="1"/>
</dbReference>
<dbReference type="NCBIfam" id="TIGR00418">
    <property type="entry name" value="thrS"/>
    <property type="match status" value="1"/>
</dbReference>
<dbReference type="Proteomes" id="UP000176389">
    <property type="component" value="Unassembled WGS sequence"/>
</dbReference>
<evidence type="ECO:0000313" key="17">
    <source>
        <dbReference type="Proteomes" id="UP000176389"/>
    </source>
</evidence>
<evidence type="ECO:0000256" key="7">
    <source>
        <dbReference type="ARBA" id="ARBA00022833"/>
    </source>
</evidence>
<comment type="subcellular location">
    <subcellularLocation>
        <location evidence="13">Cytoplasm</location>
    </subcellularLocation>
</comment>
<dbReference type="Gene3D" id="3.30.930.10">
    <property type="entry name" value="Bira Bifunctional Protein, Domain 2"/>
    <property type="match status" value="1"/>
</dbReference>
<keyword evidence="14" id="KW-0175">Coiled coil</keyword>
<dbReference type="GO" id="GO:0004829">
    <property type="term" value="F:threonine-tRNA ligase activity"/>
    <property type="evidence" value="ECO:0007669"/>
    <property type="project" value="UniProtKB-UniRule"/>
</dbReference>
<comment type="subunit">
    <text evidence="13">Homodimer.</text>
</comment>
<feature type="binding site" evidence="13">
    <location>
        <position position="323"/>
    </location>
    <ligand>
        <name>Zn(2+)</name>
        <dbReference type="ChEBI" id="CHEBI:29105"/>
        <note>catalytic</note>
    </ligand>
</feature>
<evidence type="ECO:0000256" key="13">
    <source>
        <dbReference type="HAMAP-Rule" id="MF_00184"/>
    </source>
</evidence>
<dbReference type="GO" id="GO:0005524">
    <property type="term" value="F:ATP binding"/>
    <property type="evidence" value="ECO:0007669"/>
    <property type="project" value="UniProtKB-UniRule"/>
</dbReference>
<dbReference type="CDD" id="cd00860">
    <property type="entry name" value="ThrRS_anticodon"/>
    <property type="match status" value="1"/>
</dbReference>
<keyword evidence="7 13" id="KW-0862">Zinc</keyword>
<reference evidence="16 17" key="1">
    <citation type="journal article" date="2016" name="Nat. Commun.">
        <title>Thousands of microbial genomes shed light on interconnected biogeochemical processes in an aquifer system.</title>
        <authorList>
            <person name="Anantharaman K."/>
            <person name="Brown C.T."/>
            <person name="Hug L.A."/>
            <person name="Sharon I."/>
            <person name="Castelle C.J."/>
            <person name="Probst A.J."/>
            <person name="Thomas B.C."/>
            <person name="Singh A."/>
            <person name="Wilkins M.J."/>
            <person name="Karaoz U."/>
            <person name="Brodie E.L."/>
            <person name="Williams K.H."/>
            <person name="Hubbard S.S."/>
            <person name="Banfield J.F."/>
        </authorList>
    </citation>
    <scope>NUCLEOTIDE SEQUENCE [LARGE SCALE GENOMIC DNA]</scope>
</reference>
<evidence type="ECO:0000256" key="3">
    <source>
        <dbReference type="ARBA" id="ARBA00022555"/>
    </source>
</evidence>
<evidence type="ECO:0000256" key="9">
    <source>
        <dbReference type="ARBA" id="ARBA00022884"/>
    </source>
</evidence>
<organism evidence="16 17">
    <name type="scientific">Candidatus Woykebacteria bacterium RBG_16_43_9</name>
    <dbReference type="NCBI Taxonomy" id="1802596"/>
    <lineage>
        <taxon>Bacteria</taxon>
        <taxon>Candidatus Woykeibacteriota</taxon>
    </lineage>
</organism>
<dbReference type="GO" id="GO:0046872">
    <property type="term" value="F:metal ion binding"/>
    <property type="evidence" value="ECO:0007669"/>
    <property type="project" value="UniProtKB-KW"/>
</dbReference>
<comment type="similarity">
    <text evidence="1 13">Belongs to the class-II aminoacyl-tRNA synthetase family.</text>
</comment>
<dbReference type="InterPro" id="IPR047246">
    <property type="entry name" value="ThrRS_anticodon"/>
</dbReference>
<feature type="binding site" evidence="13">
    <location>
        <position position="272"/>
    </location>
    <ligand>
        <name>Zn(2+)</name>
        <dbReference type="ChEBI" id="CHEBI:29105"/>
        <note>catalytic</note>
    </ligand>
</feature>
<dbReference type="SMART" id="SM00863">
    <property type="entry name" value="tRNA_SAD"/>
    <property type="match status" value="1"/>
</dbReference>
<evidence type="ECO:0000256" key="12">
    <source>
        <dbReference type="ARBA" id="ARBA00049515"/>
    </source>
</evidence>
<dbReference type="InterPro" id="IPR004154">
    <property type="entry name" value="Anticodon-bd"/>
</dbReference>
<evidence type="ECO:0000256" key="11">
    <source>
        <dbReference type="ARBA" id="ARBA00023146"/>
    </source>
</evidence>
<dbReference type="GO" id="GO:0006435">
    <property type="term" value="P:threonyl-tRNA aminoacylation"/>
    <property type="evidence" value="ECO:0007669"/>
    <property type="project" value="UniProtKB-UniRule"/>
</dbReference>
<dbReference type="Gene3D" id="3.30.54.20">
    <property type="match status" value="1"/>
</dbReference>
<evidence type="ECO:0000256" key="4">
    <source>
        <dbReference type="ARBA" id="ARBA00022598"/>
    </source>
</evidence>
<dbReference type="InterPro" id="IPR012947">
    <property type="entry name" value="tRNA_SAD"/>
</dbReference>
<comment type="caution">
    <text evidence="13">Lacks conserved residue(s) required for the propagation of feature annotation.</text>
</comment>
<comment type="catalytic activity">
    <reaction evidence="12 13">
        <text>tRNA(Thr) + L-threonine + ATP = L-threonyl-tRNA(Thr) + AMP + diphosphate + H(+)</text>
        <dbReference type="Rhea" id="RHEA:24624"/>
        <dbReference type="Rhea" id="RHEA-COMP:9670"/>
        <dbReference type="Rhea" id="RHEA-COMP:9704"/>
        <dbReference type="ChEBI" id="CHEBI:15378"/>
        <dbReference type="ChEBI" id="CHEBI:30616"/>
        <dbReference type="ChEBI" id="CHEBI:33019"/>
        <dbReference type="ChEBI" id="CHEBI:57926"/>
        <dbReference type="ChEBI" id="CHEBI:78442"/>
        <dbReference type="ChEBI" id="CHEBI:78534"/>
        <dbReference type="ChEBI" id="CHEBI:456215"/>
        <dbReference type="EC" id="6.1.1.3"/>
    </reaction>
</comment>
<sequence>MNKDLDTMRHSAAHLLAAAVKRLYPKTSLGIGPVIEDGFYYDFDSSHNFSTDDFSKIEKEIENLKKKKITFQRTEEKIDEATKLVKKVKEPYKEKLIGDLKKQGEKKASFYKTGEFIDLCAGPHVKHSGEIGEVKLLSVAGAYWRGNEKNKMLQRIYGTAWRTKKDLGDYLNRLEEAKNRDHKKLGAQLGLFTFLPVAPGMPFWYPKGFAVLEVLKKYVRAVNKKFGYKEISTPQLAKKAVWETSGHWKLFREDMFAFNLERQTYALKPMNCPPTLLLYNTQQHSYRDLPLKLSDLDLIHRYEDSGTLNGLLRVRELSQDDAHIFCTEDQIESSIGELLDMAHEIYKTFGFSPKFYLATRPQKALGDTKPWKRAESALEKVLKGKKVNYSLKEGEGSFYGPKIDLHIEDALERDWQLATIQLDLQMPKRFSASYTDAKGKEQTPIMIHRAILGSFERFLGILIEHYAGLLPIWLSPVQIKIIPIAERHVVYAEKVSKEFSANDIRVEVDDRSETMQAKIRDAQIQKFPYMIIVGDKERVQKKVSVRSRTKGDEGTTTVNQFVDRINKEVEQSK</sequence>
<dbReference type="PROSITE" id="PS50862">
    <property type="entry name" value="AA_TRNA_LIGASE_II"/>
    <property type="match status" value="1"/>
</dbReference>
<evidence type="ECO:0000256" key="14">
    <source>
        <dbReference type="SAM" id="Coils"/>
    </source>
</evidence>
<dbReference type="PANTHER" id="PTHR11451:SF44">
    <property type="entry name" value="THREONINE--TRNA LIGASE, CHLOROPLASTIC_MITOCHONDRIAL 2"/>
    <property type="match status" value="1"/>
</dbReference>
<dbReference type="InterPro" id="IPR036621">
    <property type="entry name" value="Anticodon-bd_dom_sf"/>
</dbReference>
<comment type="cofactor">
    <cofactor evidence="13">
        <name>Zn(2+)</name>
        <dbReference type="ChEBI" id="CHEBI:29105"/>
    </cofactor>
    <text evidence="13">Binds 1 zinc ion per subunit.</text>
</comment>
<evidence type="ECO:0000256" key="8">
    <source>
        <dbReference type="ARBA" id="ARBA00022840"/>
    </source>
</evidence>
<dbReference type="EC" id="6.1.1.3" evidence="13"/>
<dbReference type="STRING" id="1802596.A2Z11_01155"/>
<evidence type="ECO:0000256" key="6">
    <source>
        <dbReference type="ARBA" id="ARBA00022741"/>
    </source>
</evidence>
<keyword evidence="11 13" id="KW-0030">Aminoacyl-tRNA synthetase</keyword>
<comment type="caution">
    <text evidence="16">The sequence shown here is derived from an EMBL/GenBank/DDBJ whole genome shotgun (WGS) entry which is preliminary data.</text>
</comment>
<dbReference type="SUPFAM" id="SSF55186">
    <property type="entry name" value="ThrRS/AlaRS common domain"/>
    <property type="match status" value="1"/>
</dbReference>
<keyword evidence="4 13" id="KW-0436">Ligase</keyword>
<keyword evidence="8 13" id="KW-0067">ATP-binding</keyword>
<keyword evidence="9 13" id="KW-0694">RNA-binding</keyword>
<dbReference type="FunFam" id="3.30.930.10:FF:000002">
    <property type="entry name" value="Threonine--tRNA ligase"/>
    <property type="match status" value="1"/>
</dbReference>
<dbReference type="AlphaFoldDB" id="A0A1G1WF39"/>